<reference evidence="1" key="1">
    <citation type="submission" date="2022-05" db="EMBL/GenBank/DDBJ databases">
        <title>Chromosome-level genome of Chaenocephalus aceratus.</title>
        <authorList>
            <person name="Park H."/>
        </authorList>
    </citation>
    <scope>NUCLEOTIDE SEQUENCE</scope>
    <source>
        <strain evidence="1">KU_202001</strain>
    </source>
</reference>
<accession>A0ACB9XHN6</accession>
<organism evidence="1 2">
    <name type="scientific">Chaenocephalus aceratus</name>
    <name type="common">Blackfin icefish</name>
    <name type="synonym">Chaenichthys aceratus</name>
    <dbReference type="NCBI Taxonomy" id="36190"/>
    <lineage>
        <taxon>Eukaryota</taxon>
        <taxon>Metazoa</taxon>
        <taxon>Chordata</taxon>
        <taxon>Craniata</taxon>
        <taxon>Vertebrata</taxon>
        <taxon>Euteleostomi</taxon>
        <taxon>Actinopterygii</taxon>
        <taxon>Neopterygii</taxon>
        <taxon>Teleostei</taxon>
        <taxon>Neoteleostei</taxon>
        <taxon>Acanthomorphata</taxon>
        <taxon>Eupercaria</taxon>
        <taxon>Perciformes</taxon>
        <taxon>Notothenioidei</taxon>
        <taxon>Channichthyidae</taxon>
        <taxon>Chaenocephalus</taxon>
    </lineage>
</organism>
<name>A0ACB9XHN6_CHAAC</name>
<dbReference type="Proteomes" id="UP001057452">
    <property type="component" value="Chromosome 6"/>
</dbReference>
<dbReference type="EMBL" id="CM043790">
    <property type="protein sequence ID" value="KAI4825833.1"/>
    <property type="molecule type" value="Genomic_DNA"/>
</dbReference>
<keyword evidence="2" id="KW-1185">Reference proteome</keyword>
<comment type="caution">
    <text evidence="1">The sequence shown here is derived from an EMBL/GenBank/DDBJ whole genome shotgun (WGS) entry which is preliminary data.</text>
</comment>
<proteinExistence type="predicted"/>
<gene>
    <name evidence="1" type="ORF">KUCAC02_021498</name>
</gene>
<protein>
    <submittedName>
        <fullName evidence="1">Uncharacterized protein</fullName>
    </submittedName>
</protein>
<evidence type="ECO:0000313" key="1">
    <source>
        <dbReference type="EMBL" id="KAI4825833.1"/>
    </source>
</evidence>
<sequence length="70" mass="7833">MLEKCQRAEHMETESQTDEDSDSEEILCGVHESCATDLTHHPQLDTDIEAVRTLYSDSAVSIRSGPFSYS</sequence>
<evidence type="ECO:0000313" key="2">
    <source>
        <dbReference type="Proteomes" id="UP001057452"/>
    </source>
</evidence>